<comment type="caution">
    <text evidence="10">The sequence shown here is derived from an EMBL/GenBank/DDBJ whole genome shotgun (WGS) entry which is preliminary data.</text>
</comment>
<evidence type="ECO:0000256" key="1">
    <source>
        <dbReference type="ARBA" id="ARBA00000085"/>
    </source>
</evidence>
<feature type="compositionally biased region" description="Polar residues" evidence="7">
    <location>
        <begin position="1035"/>
        <end position="1052"/>
    </location>
</feature>
<evidence type="ECO:0000256" key="5">
    <source>
        <dbReference type="ARBA" id="ARBA00022777"/>
    </source>
</evidence>
<dbReference type="GO" id="GO:0004673">
    <property type="term" value="F:protein histidine kinase activity"/>
    <property type="evidence" value="ECO:0007669"/>
    <property type="project" value="UniProtKB-EC"/>
</dbReference>
<dbReference type="EC" id="2.7.13.3" evidence="2"/>
<keyword evidence="8" id="KW-0472">Membrane</keyword>
<dbReference type="InterPro" id="IPR003594">
    <property type="entry name" value="HATPase_dom"/>
</dbReference>
<dbReference type="EMBL" id="STGY01000004">
    <property type="protein sequence ID" value="THV43321.1"/>
    <property type="molecule type" value="Genomic_DNA"/>
</dbReference>
<evidence type="ECO:0000256" key="3">
    <source>
        <dbReference type="ARBA" id="ARBA00022553"/>
    </source>
</evidence>
<keyword evidence="5" id="KW-0418">Kinase</keyword>
<keyword evidence="4" id="KW-0808">Transferase</keyword>
<feature type="region of interest" description="Disordered" evidence="7">
    <location>
        <begin position="723"/>
        <end position="870"/>
    </location>
</feature>
<evidence type="ECO:0000259" key="9">
    <source>
        <dbReference type="SMART" id="SM00387"/>
    </source>
</evidence>
<evidence type="ECO:0000256" key="4">
    <source>
        <dbReference type="ARBA" id="ARBA00022679"/>
    </source>
</evidence>
<organism evidence="10 11">
    <name type="scientific">Glycomyces buryatensis</name>
    <dbReference type="NCBI Taxonomy" id="2570927"/>
    <lineage>
        <taxon>Bacteria</taxon>
        <taxon>Bacillati</taxon>
        <taxon>Actinomycetota</taxon>
        <taxon>Actinomycetes</taxon>
        <taxon>Glycomycetales</taxon>
        <taxon>Glycomycetaceae</taxon>
        <taxon>Glycomyces</taxon>
    </lineage>
</organism>
<dbReference type="InterPro" id="IPR050980">
    <property type="entry name" value="2C_sensor_his_kinase"/>
</dbReference>
<feature type="region of interest" description="Disordered" evidence="7">
    <location>
        <begin position="1"/>
        <end position="65"/>
    </location>
</feature>
<comment type="catalytic activity">
    <reaction evidence="1">
        <text>ATP + protein L-histidine = ADP + protein N-phospho-L-histidine.</text>
        <dbReference type="EC" id="2.7.13.3"/>
    </reaction>
</comment>
<dbReference type="Proteomes" id="UP000308760">
    <property type="component" value="Unassembled WGS sequence"/>
</dbReference>
<evidence type="ECO:0000256" key="8">
    <source>
        <dbReference type="SAM" id="Phobius"/>
    </source>
</evidence>
<feature type="compositionally biased region" description="Low complexity" evidence="7">
    <location>
        <begin position="959"/>
        <end position="1003"/>
    </location>
</feature>
<evidence type="ECO:0000256" key="6">
    <source>
        <dbReference type="ARBA" id="ARBA00023012"/>
    </source>
</evidence>
<dbReference type="SMART" id="SM00387">
    <property type="entry name" value="HATPase_c"/>
    <property type="match status" value="1"/>
</dbReference>
<dbReference type="SUPFAM" id="SSF55874">
    <property type="entry name" value="ATPase domain of HSP90 chaperone/DNA topoisomerase II/histidine kinase"/>
    <property type="match status" value="1"/>
</dbReference>
<feature type="transmembrane region" description="Helical" evidence="8">
    <location>
        <begin position="391"/>
        <end position="413"/>
    </location>
</feature>
<dbReference type="InterPro" id="IPR013587">
    <property type="entry name" value="Nitrate/nitrite_sensing"/>
</dbReference>
<sequence>MMESAGLHMPPRPPPGGEAAAGARRRPETAPVNVRRRSDTEDHPRRLDKVSKRSSNRAGSAARRGPLGLPRIADMRIRSKLGLILLVPLVVLVAVAGLRLYDRAGQVFESDDMVDLVEFNASTAELRYELQRERSLLVTFLRKDDNHIDGLDMEQYDEEAVAEQEDKTDAALEDFNGSFAKVPGLSEDIDTRVAAVGTQYTSLQVIRTAAAENPENSSIDATSRVYQRLIGELVNITDVSSRIVNDPEAARNLQAIAAATTILETLEEERAIAINVGNGQNFINNTRWKNFVAYTEQRAIAEEQFKTVADRSEQLEFFYQAGGLKTEEAAAAVEFETAAVAAGTEQDLVVNDAVIKSYDAILNNGLQYIDQESKQVLDAARSDRDSQIFQLLLEAILILAAFVIATVIALTIARNMAQGLRRLREGALDVAHVSLPQAVAQMRDAESIGGRTPDEVAADTGAVIDIDQRDEIGNVAHSFNIVHTEAIRIAAEQAALRANVSQMFINLARRSQNLVDRLIGHLDHLERGEENPDRLAELFQLDHLATRMRRNDENLLVLAGADSTRQERHPAPVGDILQAAQSEVEQYTRIEFGNVEAIREIKPAAVNDLVHLVAELMDNATAFSPPEAAVLVEAEQMKTAESPHGAIRVRISDIGIGMPPAQIEDINRQLSESADVIDLASSRMMGLVVVARLAKRHHAKVELRPGEQRGTVAEVVLGEAVLTEPQMPQRSPLDGGETVSLSEPDRGPRGELVAGMDASTGALPRVPESPAGLFDTVAPAGMQSPPNPTREVPPAWRSSEPTAPPNIPPQQGPTHPSAPGAPAQAPEPYTGELPLQQRTAQPSQFEPAGQAAEPGFMFRPGGLADEERPNGKKVMEVTGEIVSSEHVALPKIQLEAWTPAEPAEAQPPSWPDTAAGSGTEAPKPAGSDRVSAIDATTELPIFREVESAWFKAITPAPKPVESVTETAAETAAAEAPPAQVSPAPSALDAPAQAAPVEPAEVAETSPLRYGEDSSAADTSSRAWEAAPPSPPQPTEGANMQRTPADEPSSTSPLERRRLQTPSESDSAASYAWRTAADDGWQRVDNAFAETVDETTSAGLPKRQPMERLVPGAVEENQETVSAQKRNPEGIRGLLSAYHRGVQRGRGNDGN</sequence>
<name>A0A4S8QHU9_9ACTN</name>
<dbReference type="Gene3D" id="6.10.340.10">
    <property type="match status" value="1"/>
</dbReference>
<keyword evidence="11" id="KW-1185">Reference proteome</keyword>
<dbReference type="OrthoDB" id="4349881at2"/>
<dbReference type="GO" id="GO:0000160">
    <property type="term" value="P:phosphorelay signal transduction system"/>
    <property type="evidence" value="ECO:0007669"/>
    <property type="project" value="UniProtKB-KW"/>
</dbReference>
<dbReference type="PANTHER" id="PTHR44936:SF9">
    <property type="entry name" value="SENSOR PROTEIN CREC"/>
    <property type="match status" value="1"/>
</dbReference>
<feature type="region of interest" description="Disordered" evidence="7">
    <location>
        <begin position="1111"/>
        <end position="1150"/>
    </location>
</feature>
<feature type="compositionally biased region" description="Basic and acidic residues" evidence="7">
    <location>
        <begin position="36"/>
        <end position="51"/>
    </location>
</feature>
<feature type="transmembrane region" description="Helical" evidence="8">
    <location>
        <begin position="81"/>
        <end position="101"/>
    </location>
</feature>
<proteinExistence type="predicted"/>
<reference evidence="10 11" key="2">
    <citation type="submission" date="2019-05" db="EMBL/GenBank/DDBJ databases">
        <title>Glycomyces buryatensis sp. nov.</title>
        <authorList>
            <person name="Nikitina E."/>
        </authorList>
    </citation>
    <scope>NUCLEOTIDE SEQUENCE [LARGE SCALE GENOMIC DNA]</scope>
    <source>
        <strain evidence="10 11">18</strain>
    </source>
</reference>
<dbReference type="AlphaFoldDB" id="A0A4S8QHU9"/>
<evidence type="ECO:0000313" key="10">
    <source>
        <dbReference type="EMBL" id="THV43321.1"/>
    </source>
</evidence>
<feature type="domain" description="Histidine kinase/HSP90-like ATPase" evidence="9">
    <location>
        <begin position="604"/>
        <end position="721"/>
    </location>
</feature>
<keyword evidence="6" id="KW-0902">Two-component regulatory system</keyword>
<dbReference type="PANTHER" id="PTHR44936">
    <property type="entry name" value="SENSOR PROTEIN CREC"/>
    <property type="match status" value="1"/>
</dbReference>
<evidence type="ECO:0000256" key="7">
    <source>
        <dbReference type="SAM" id="MobiDB-lite"/>
    </source>
</evidence>
<keyword evidence="3" id="KW-0597">Phosphoprotein</keyword>
<gene>
    <name evidence="10" type="ORF">FAB82_01180</name>
</gene>
<reference evidence="11" key="1">
    <citation type="submission" date="2019-04" db="EMBL/GenBank/DDBJ databases">
        <title>Nocardioides xinjiangensis sp. nov.</title>
        <authorList>
            <person name="Liu S."/>
        </authorList>
    </citation>
    <scope>NUCLEOTIDE SEQUENCE [LARGE SCALE GENOMIC DNA]</scope>
    <source>
        <strain evidence="11">18</strain>
    </source>
</reference>
<evidence type="ECO:0000256" key="2">
    <source>
        <dbReference type="ARBA" id="ARBA00012438"/>
    </source>
</evidence>
<accession>A0A4S8QHU9</accession>
<feature type="region of interest" description="Disordered" evidence="7">
    <location>
        <begin position="900"/>
        <end position="929"/>
    </location>
</feature>
<dbReference type="Pfam" id="PF08376">
    <property type="entry name" value="NIT"/>
    <property type="match status" value="1"/>
</dbReference>
<dbReference type="Pfam" id="PF02518">
    <property type="entry name" value="HATPase_c"/>
    <property type="match status" value="1"/>
</dbReference>
<evidence type="ECO:0000313" key="11">
    <source>
        <dbReference type="Proteomes" id="UP000308760"/>
    </source>
</evidence>
<protein>
    <recommendedName>
        <fullName evidence="2">histidine kinase</fullName>
        <ecNumber evidence="2">2.7.13.3</ecNumber>
    </recommendedName>
</protein>
<dbReference type="InterPro" id="IPR036890">
    <property type="entry name" value="HATPase_C_sf"/>
</dbReference>
<feature type="compositionally biased region" description="Pro residues" evidence="7">
    <location>
        <begin position="802"/>
        <end position="811"/>
    </location>
</feature>
<keyword evidence="8" id="KW-1133">Transmembrane helix</keyword>
<dbReference type="Gene3D" id="3.30.565.10">
    <property type="entry name" value="Histidine kinase-like ATPase, C-terminal domain"/>
    <property type="match status" value="1"/>
</dbReference>
<feature type="region of interest" description="Disordered" evidence="7">
    <location>
        <begin position="958"/>
        <end position="1070"/>
    </location>
</feature>
<keyword evidence="8" id="KW-0812">Transmembrane</keyword>